<sequence>MAPWATEASEILRNLEHCRKEAFGVALTDENRICQQSSGGCEPMLMTKSHFFRAPMSWTDLAHRATFNNYTR</sequence>
<keyword evidence="2" id="KW-1185">Reference proteome</keyword>
<dbReference type="EMBL" id="UZAF01001460">
    <property type="protein sequence ID" value="VDO08404.1"/>
    <property type="molecule type" value="Genomic_DNA"/>
</dbReference>
<dbReference type="AlphaFoldDB" id="A0A0N4VV91"/>
<name>A0A0N4VV91_HAEPC</name>
<reference evidence="1 2" key="2">
    <citation type="submission" date="2018-11" db="EMBL/GenBank/DDBJ databases">
        <authorList>
            <consortium name="Pathogen Informatics"/>
        </authorList>
    </citation>
    <scope>NUCLEOTIDE SEQUENCE [LARGE SCALE GENOMIC DNA]</scope>
    <source>
        <strain evidence="1 2">MHpl1</strain>
    </source>
</reference>
<reference evidence="3" key="1">
    <citation type="submission" date="2017-02" db="UniProtKB">
        <authorList>
            <consortium name="WormBaseParasite"/>
        </authorList>
    </citation>
    <scope>IDENTIFICATION</scope>
</reference>
<dbReference type="OrthoDB" id="2526284at2759"/>
<organism evidence="3">
    <name type="scientific">Haemonchus placei</name>
    <name type="common">Barber's pole worm</name>
    <dbReference type="NCBI Taxonomy" id="6290"/>
    <lineage>
        <taxon>Eukaryota</taxon>
        <taxon>Metazoa</taxon>
        <taxon>Ecdysozoa</taxon>
        <taxon>Nematoda</taxon>
        <taxon>Chromadorea</taxon>
        <taxon>Rhabditida</taxon>
        <taxon>Rhabditina</taxon>
        <taxon>Rhabditomorpha</taxon>
        <taxon>Strongyloidea</taxon>
        <taxon>Trichostrongylidae</taxon>
        <taxon>Haemonchus</taxon>
    </lineage>
</organism>
<dbReference type="WBParaSite" id="HPLM_0000121101-mRNA-1">
    <property type="protein sequence ID" value="HPLM_0000121101-mRNA-1"/>
    <property type="gene ID" value="HPLM_0000121101"/>
</dbReference>
<accession>A0A0N4VV91</accession>
<evidence type="ECO:0000313" key="3">
    <source>
        <dbReference type="WBParaSite" id="HPLM_0000121101-mRNA-1"/>
    </source>
</evidence>
<dbReference type="OMA" id="ENRICQQ"/>
<proteinExistence type="predicted"/>
<dbReference type="Proteomes" id="UP000268014">
    <property type="component" value="Unassembled WGS sequence"/>
</dbReference>
<evidence type="ECO:0000313" key="1">
    <source>
        <dbReference type="EMBL" id="VDO08404.1"/>
    </source>
</evidence>
<evidence type="ECO:0000313" key="2">
    <source>
        <dbReference type="Proteomes" id="UP000268014"/>
    </source>
</evidence>
<gene>
    <name evidence="1" type="ORF">HPLM_LOCUS1209</name>
</gene>
<protein>
    <submittedName>
        <fullName evidence="1 3">Uncharacterized protein</fullName>
    </submittedName>
</protein>